<dbReference type="VEuPathDB" id="PlasmoDB:PmUG01_13030500"/>
<evidence type="ECO:0000256" key="2">
    <source>
        <dbReference type="SAM" id="Phobius"/>
    </source>
</evidence>
<dbReference type="OrthoDB" id="376949at2759"/>
<gene>
    <name evidence="3" type="primary">PmlGA01_130023300</name>
    <name evidence="4" type="synonym">PmUG01_13030500</name>
    <name evidence="3" type="ORF">PMLGA01_130023300</name>
    <name evidence="4" type="ORF">PMUG01_13030500</name>
</gene>
<keyword evidence="2" id="KW-1133">Transmembrane helix</keyword>
<organism evidence="3 5">
    <name type="scientific">Plasmodium malariae</name>
    <dbReference type="NCBI Taxonomy" id="5858"/>
    <lineage>
        <taxon>Eukaryota</taxon>
        <taxon>Sar</taxon>
        <taxon>Alveolata</taxon>
        <taxon>Apicomplexa</taxon>
        <taxon>Aconoidasida</taxon>
        <taxon>Haemosporida</taxon>
        <taxon>Plasmodiidae</taxon>
        <taxon>Plasmodium</taxon>
        <taxon>Plasmodium (Plasmodium)</taxon>
    </lineage>
</organism>
<evidence type="ECO:0000256" key="1">
    <source>
        <dbReference type="SAM" id="MobiDB-lite"/>
    </source>
</evidence>
<dbReference type="Proteomes" id="UP000219813">
    <property type="component" value="Chromosome 13"/>
</dbReference>
<dbReference type="OMA" id="VFYIRFT"/>
<dbReference type="EMBL" id="LT594634">
    <property type="protein sequence ID" value="SCP02658.1"/>
    <property type="molecule type" value="Genomic_DNA"/>
</dbReference>
<evidence type="ECO:0000313" key="4">
    <source>
        <dbReference type="EMBL" id="SCP02658.1"/>
    </source>
</evidence>
<accession>A0A1D3TCQ2</accession>
<proteinExistence type="predicted"/>
<dbReference type="Proteomes" id="UP000219799">
    <property type="component" value="Chromosome 13"/>
</dbReference>
<accession>A0A1C3KEY2</accession>
<reference evidence="5 6" key="1">
    <citation type="submission" date="2016-06" db="EMBL/GenBank/DDBJ databases">
        <authorList>
            <consortium name="Pathogen Informatics"/>
        </authorList>
    </citation>
    <scope>NUCLEOTIDE SEQUENCE [LARGE SCALE GENOMIC DNA]</scope>
    <source>
        <strain evidence="3">PmlGA01</strain>
    </source>
</reference>
<dbReference type="EMBL" id="LT594501">
    <property type="protein sequence ID" value="SBT72193.1"/>
    <property type="molecule type" value="Genomic_DNA"/>
</dbReference>
<evidence type="ECO:0000313" key="5">
    <source>
        <dbReference type="Proteomes" id="UP000219799"/>
    </source>
</evidence>
<feature type="transmembrane region" description="Helical" evidence="2">
    <location>
        <begin position="6"/>
        <end position="26"/>
    </location>
</feature>
<keyword evidence="2" id="KW-0812">Transmembrane</keyword>
<feature type="region of interest" description="Disordered" evidence="1">
    <location>
        <begin position="181"/>
        <end position="212"/>
    </location>
</feature>
<evidence type="ECO:0000313" key="6">
    <source>
        <dbReference type="Proteomes" id="UP000219813"/>
    </source>
</evidence>
<dbReference type="AlphaFoldDB" id="A0A1C3KEY2"/>
<evidence type="ECO:0000313" key="3">
    <source>
        <dbReference type="EMBL" id="SBT72193.1"/>
    </source>
</evidence>
<keyword evidence="2" id="KW-0472">Membrane</keyword>
<feature type="transmembrane region" description="Helical" evidence="2">
    <location>
        <begin position="38"/>
        <end position="61"/>
    </location>
</feature>
<sequence length="212" mass="24988">MKDIALFFLPVGITLSILLLSGVALFQRMAIYVQKKSINFQIYTLQINVSISSIISLYTLLRLSCTIFELRNYTDVNGNYENIGFQNMNRSYLKKIRLQRNFWMLLLCSVAWTFYIRFTYLLLYYREKVKRSDNEYEKVLEEKREERIYNKILQSGKVIPKNSNILKEEYNNIVENKYVSSDATTDGNDDSKEMSSVLADDSKKNASIRQRR</sequence>
<name>A0A1C3KEY2_PLAMA</name>
<protein>
    <submittedName>
        <fullName evidence="3">Uncharacterized protein</fullName>
    </submittedName>
</protein>
<feature type="transmembrane region" description="Helical" evidence="2">
    <location>
        <begin position="102"/>
        <end position="125"/>
    </location>
</feature>
<keyword evidence="6" id="KW-1185">Reference proteome</keyword>